<dbReference type="InterPro" id="IPR036105">
    <property type="entry name" value="DiNase_FeMo-co_biosyn_sf"/>
</dbReference>
<dbReference type="GeneID" id="93100285"/>
<dbReference type="AlphaFoldDB" id="A0A7W6HWT8"/>
<dbReference type="RefSeq" id="WP_124316973.1">
    <property type="nucleotide sequence ID" value="NZ_AP028155.1"/>
</dbReference>
<dbReference type="EMBL" id="JACIES010000003">
    <property type="protein sequence ID" value="MBB4025769.1"/>
    <property type="molecule type" value="Genomic_DNA"/>
</dbReference>
<evidence type="ECO:0000313" key="2">
    <source>
        <dbReference type="EMBL" id="MBB4025769.1"/>
    </source>
</evidence>
<comment type="caution">
    <text evidence="2">The sequence shown here is derived from an EMBL/GenBank/DDBJ whole genome shotgun (WGS) entry which is preliminary data.</text>
</comment>
<dbReference type="Pfam" id="PF02579">
    <property type="entry name" value="Nitro_FeMo-Co"/>
    <property type="match status" value="1"/>
</dbReference>
<dbReference type="SUPFAM" id="SSF53146">
    <property type="entry name" value="Nitrogenase accessory factor-like"/>
    <property type="match status" value="1"/>
</dbReference>
<dbReference type="Proteomes" id="UP000546007">
    <property type="component" value="Unassembled WGS sequence"/>
</dbReference>
<reference evidence="2 3" key="1">
    <citation type="submission" date="2020-08" db="EMBL/GenBank/DDBJ databases">
        <title>Genomic Encyclopedia of Type Strains, Phase IV (KMG-IV): sequencing the most valuable type-strain genomes for metagenomic binning, comparative biology and taxonomic classification.</title>
        <authorList>
            <person name="Goeker M."/>
        </authorList>
    </citation>
    <scope>NUCLEOTIDE SEQUENCE [LARGE SCALE GENOMIC DNA]</scope>
    <source>
        <strain evidence="2 3">DSM 105721</strain>
    </source>
</reference>
<evidence type="ECO:0000313" key="3">
    <source>
        <dbReference type="Proteomes" id="UP000546007"/>
    </source>
</evidence>
<name>A0A7W6HWT8_9BACT</name>
<sequence>MKIAVPTRENVVDDHFGHCAYYTLFTVDDDKNITNIETLPSPQGCGCKSNIASVLKEKGVTVMLAGSMGDGALKVLSDQGIKVFRGCKGDVRKIAEGYLKGFILDSGIGCHHHHEGGEHQCSHHKEVD</sequence>
<feature type="domain" description="Dinitrogenase iron-molybdenum cofactor biosynthesis" evidence="1">
    <location>
        <begin position="9"/>
        <end position="99"/>
    </location>
</feature>
<evidence type="ECO:0000259" key="1">
    <source>
        <dbReference type="Pfam" id="PF02579"/>
    </source>
</evidence>
<protein>
    <submittedName>
        <fullName evidence="2">Putative Fe-Mo cluster-binding NifX family protein</fullName>
    </submittedName>
</protein>
<dbReference type="InterPro" id="IPR033913">
    <property type="entry name" value="MTH1175_dom"/>
</dbReference>
<keyword evidence="3" id="KW-1185">Reference proteome</keyword>
<organism evidence="2 3">
    <name type="scientific">Butyricimonas faecihominis</name>
    <dbReference type="NCBI Taxonomy" id="1472416"/>
    <lineage>
        <taxon>Bacteria</taxon>
        <taxon>Pseudomonadati</taxon>
        <taxon>Bacteroidota</taxon>
        <taxon>Bacteroidia</taxon>
        <taxon>Bacteroidales</taxon>
        <taxon>Odoribacteraceae</taxon>
        <taxon>Butyricimonas</taxon>
    </lineage>
</organism>
<dbReference type="Gene3D" id="3.30.420.130">
    <property type="entry name" value="Dinitrogenase iron-molybdenum cofactor biosynthesis domain"/>
    <property type="match status" value="1"/>
</dbReference>
<gene>
    <name evidence="2" type="ORF">GGR14_001553</name>
</gene>
<dbReference type="InterPro" id="IPR003731">
    <property type="entry name" value="Di-Nase_FeMo-co_biosynth"/>
</dbReference>
<accession>A0A7W6HWT8</accession>
<dbReference type="PANTHER" id="PTHR42983:SF1">
    <property type="entry name" value="IRON-MOLYBDENUM PROTEIN"/>
    <property type="match status" value="1"/>
</dbReference>
<dbReference type="CDD" id="cd00851">
    <property type="entry name" value="MTH1175"/>
    <property type="match status" value="1"/>
</dbReference>
<proteinExistence type="predicted"/>
<dbReference type="PANTHER" id="PTHR42983">
    <property type="entry name" value="DINITROGENASE IRON-MOLYBDENUM COFACTOR PROTEIN-RELATED"/>
    <property type="match status" value="1"/>
</dbReference>
<dbReference type="OrthoDB" id="280278at2"/>